<evidence type="ECO:0000256" key="7">
    <source>
        <dbReference type="ARBA" id="ARBA00022888"/>
    </source>
</evidence>
<keyword evidence="3" id="KW-0436">Ligase</keyword>
<keyword evidence="7" id="KW-0061">Asparagine biosynthesis</keyword>
<evidence type="ECO:0000256" key="1">
    <source>
        <dbReference type="ARBA" id="ARBA00005187"/>
    </source>
</evidence>
<dbReference type="PIRSF" id="PIRSF001589">
    <property type="entry name" value="Asn_synthetase_glu-h"/>
    <property type="match status" value="1"/>
</dbReference>
<dbReference type="GO" id="GO:0005524">
    <property type="term" value="F:ATP binding"/>
    <property type="evidence" value="ECO:0007669"/>
    <property type="project" value="UniProtKB-KW"/>
</dbReference>
<dbReference type="Pfam" id="PF13537">
    <property type="entry name" value="GATase_7"/>
    <property type="match status" value="1"/>
</dbReference>
<dbReference type="EMBL" id="MN740535">
    <property type="protein sequence ID" value="QHU32078.1"/>
    <property type="molecule type" value="Genomic_DNA"/>
</dbReference>
<dbReference type="InterPro" id="IPR029055">
    <property type="entry name" value="Ntn_hydrolases_N"/>
</dbReference>
<dbReference type="Gene3D" id="3.60.20.10">
    <property type="entry name" value="Glutamine Phosphoribosylpyrophosphate, subunit 1, domain 1"/>
    <property type="match status" value="1"/>
</dbReference>
<accession>A0A6C0LQ32</accession>
<evidence type="ECO:0000256" key="6">
    <source>
        <dbReference type="ARBA" id="ARBA00022840"/>
    </source>
</evidence>
<sequence>MCGIWAALKAAGFTTEQALAYVKKLEPRGPEYTALNDISGVLLGFTRLAINGLTPLGHQPFLQTNTATVCNGEIYNYKELAARWNLDLPEGTSDCAIIPHLATRLPPTELVRTLDGVFAFAHVNTTTNTLLVTRDPYGVRPLFEAQYADGSTIWSSEIKGLPTDYTQIEPFPPGTWRLYNILTGTKISEHKYHEVPHVKIAALGFPSGLSLAKVTLHDALTSAVKKRLLSDRPIGALLSGGLDSSLVAAIAARELKLNNKKLHTFSIGMPGSTDLMYARMVAEFIKSEHHEVVVTPEDFLNAIPQVVHDIESYDITTVRASVGNWLIGKYIKENTDIKVVFNGDGSDEIGGGYLYFYKAPSDEEFEAESERLLNEIHLYDVLRSDRSMAAHGLEARTPFLDKNVVATWRAIATYLRRPKVLSPEGRGAMMEKFILREAFVYDHYLPLDVLMRKKEAFSDGVSATTDSWYLRTSEYAKTINQTDQQTEYSHNPPKTDEARWYRQLFVQNYGDKAATLIPRMWLPRWIEGATDPSARTLKDLYP</sequence>
<evidence type="ECO:0000256" key="4">
    <source>
        <dbReference type="ARBA" id="ARBA00022605"/>
    </source>
</evidence>
<dbReference type="SUPFAM" id="SSF52402">
    <property type="entry name" value="Adenine nucleotide alpha hydrolases-like"/>
    <property type="match status" value="1"/>
</dbReference>
<dbReference type="InterPro" id="IPR050795">
    <property type="entry name" value="Asn_Synthetase"/>
</dbReference>
<evidence type="ECO:0000256" key="3">
    <source>
        <dbReference type="ARBA" id="ARBA00022598"/>
    </source>
</evidence>
<dbReference type="InterPro" id="IPR014729">
    <property type="entry name" value="Rossmann-like_a/b/a_fold"/>
</dbReference>
<feature type="domain" description="Glutamine amidotransferase type-2" evidence="10">
    <location>
        <begin position="2"/>
        <end position="182"/>
    </location>
</feature>
<comment type="pathway">
    <text evidence="1">Amino-acid biosynthesis; L-asparagine biosynthesis; L-asparagine from L-aspartate (L-Gln route): step 1/1.</text>
</comment>
<reference evidence="11" key="1">
    <citation type="journal article" date="2020" name="Nature">
        <title>Giant virus diversity and host interactions through global metagenomics.</title>
        <authorList>
            <person name="Schulz F."/>
            <person name="Roux S."/>
            <person name="Paez-Espino D."/>
            <person name="Jungbluth S."/>
            <person name="Walsh D.A."/>
            <person name="Denef V.J."/>
            <person name="McMahon K.D."/>
            <person name="Konstantinidis K.T."/>
            <person name="Eloe-Fadrosh E.A."/>
            <person name="Kyrpides N.C."/>
            <person name="Woyke T."/>
        </authorList>
    </citation>
    <scope>NUCLEOTIDE SEQUENCE</scope>
    <source>
        <strain evidence="11">GVMAG-M-3300027963-41</strain>
    </source>
</reference>
<dbReference type="SUPFAM" id="SSF56235">
    <property type="entry name" value="N-terminal nucleophile aminohydrolases (Ntn hydrolases)"/>
    <property type="match status" value="1"/>
</dbReference>
<keyword evidence="5" id="KW-0547">Nucleotide-binding</keyword>
<evidence type="ECO:0000256" key="5">
    <source>
        <dbReference type="ARBA" id="ARBA00022741"/>
    </source>
</evidence>
<dbReference type="GO" id="GO:0006529">
    <property type="term" value="P:asparagine biosynthetic process"/>
    <property type="evidence" value="ECO:0007669"/>
    <property type="project" value="UniProtKB-KW"/>
</dbReference>
<dbReference type="PANTHER" id="PTHR11772">
    <property type="entry name" value="ASPARAGINE SYNTHETASE"/>
    <property type="match status" value="1"/>
</dbReference>
<dbReference type="PROSITE" id="PS51278">
    <property type="entry name" value="GATASE_TYPE_2"/>
    <property type="match status" value="1"/>
</dbReference>
<dbReference type="AlphaFoldDB" id="A0A6C0LQ32"/>
<dbReference type="InterPro" id="IPR017932">
    <property type="entry name" value="GATase_2_dom"/>
</dbReference>
<protein>
    <recommendedName>
        <fullName evidence="2">asparagine synthase (glutamine-hydrolyzing)</fullName>
        <ecNumber evidence="2">6.3.5.4</ecNumber>
    </recommendedName>
    <alternativeName>
        <fullName evidence="8">Glutamine-dependent asparagine synthetase</fullName>
    </alternativeName>
</protein>
<evidence type="ECO:0000256" key="9">
    <source>
        <dbReference type="ARBA" id="ARBA00048741"/>
    </source>
</evidence>
<proteinExistence type="predicted"/>
<dbReference type="Pfam" id="PF00733">
    <property type="entry name" value="Asn_synthase"/>
    <property type="match status" value="1"/>
</dbReference>
<dbReference type="PANTHER" id="PTHR11772:SF23">
    <property type="entry name" value="ASPARAGINE SYNTHETASE [GLUTAMINE-HYDROLYZING]"/>
    <property type="match status" value="1"/>
</dbReference>
<organism evidence="11">
    <name type="scientific">viral metagenome</name>
    <dbReference type="NCBI Taxonomy" id="1070528"/>
    <lineage>
        <taxon>unclassified sequences</taxon>
        <taxon>metagenomes</taxon>
        <taxon>organismal metagenomes</taxon>
    </lineage>
</organism>
<evidence type="ECO:0000259" key="10">
    <source>
        <dbReference type="PROSITE" id="PS51278"/>
    </source>
</evidence>
<evidence type="ECO:0000313" key="11">
    <source>
        <dbReference type="EMBL" id="QHU32078.1"/>
    </source>
</evidence>
<dbReference type="GO" id="GO:0004066">
    <property type="term" value="F:asparagine synthase (glutamine-hydrolyzing) activity"/>
    <property type="evidence" value="ECO:0007669"/>
    <property type="project" value="UniProtKB-EC"/>
</dbReference>
<dbReference type="EC" id="6.3.5.4" evidence="2"/>
<dbReference type="CDD" id="cd01991">
    <property type="entry name" value="Asn_synthase_B_C"/>
    <property type="match status" value="1"/>
</dbReference>
<dbReference type="InterPro" id="IPR001962">
    <property type="entry name" value="Asn_synthase"/>
</dbReference>
<keyword evidence="6" id="KW-0067">ATP-binding</keyword>
<evidence type="ECO:0000256" key="8">
    <source>
        <dbReference type="ARBA" id="ARBA00030234"/>
    </source>
</evidence>
<dbReference type="InterPro" id="IPR006426">
    <property type="entry name" value="Asn_synth_AEB"/>
</dbReference>
<keyword evidence="4" id="KW-0028">Amino-acid biosynthesis</keyword>
<name>A0A6C0LQ32_9ZZZZ</name>
<evidence type="ECO:0000256" key="2">
    <source>
        <dbReference type="ARBA" id="ARBA00012737"/>
    </source>
</evidence>
<comment type="catalytic activity">
    <reaction evidence="9">
        <text>L-aspartate + L-glutamine + ATP + H2O = L-asparagine + L-glutamate + AMP + diphosphate + H(+)</text>
        <dbReference type="Rhea" id="RHEA:12228"/>
        <dbReference type="ChEBI" id="CHEBI:15377"/>
        <dbReference type="ChEBI" id="CHEBI:15378"/>
        <dbReference type="ChEBI" id="CHEBI:29985"/>
        <dbReference type="ChEBI" id="CHEBI:29991"/>
        <dbReference type="ChEBI" id="CHEBI:30616"/>
        <dbReference type="ChEBI" id="CHEBI:33019"/>
        <dbReference type="ChEBI" id="CHEBI:58048"/>
        <dbReference type="ChEBI" id="CHEBI:58359"/>
        <dbReference type="ChEBI" id="CHEBI:456215"/>
        <dbReference type="EC" id="6.3.5.4"/>
    </reaction>
</comment>
<dbReference type="GO" id="GO:0005829">
    <property type="term" value="C:cytosol"/>
    <property type="evidence" value="ECO:0007669"/>
    <property type="project" value="TreeGrafter"/>
</dbReference>
<dbReference type="Gene3D" id="3.40.50.620">
    <property type="entry name" value="HUPs"/>
    <property type="match status" value="1"/>
</dbReference>